<dbReference type="Proteomes" id="UP000233837">
    <property type="component" value="Unassembled WGS sequence"/>
</dbReference>
<dbReference type="PANTHER" id="PTHR47103:SF8">
    <property type="entry name" value="DNA-BINDING PROTEIN"/>
    <property type="match status" value="1"/>
</dbReference>
<dbReference type="GO" id="GO:0008270">
    <property type="term" value="F:zinc ion binding"/>
    <property type="evidence" value="ECO:0007669"/>
    <property type="project" value="UniProtKB-KW"/>
</dbReference>
<dbReference type="EMBL" id="KZ503156">
    <property type="protein sequence ID" value="PKU68025.1"/>
    <property type="molecule type" value="Genomic_DNA"/>
</dbReference>
<feature type="compositionally biased region" description="Basic and acidic residues" evidence="6">
    <location>
        <begin position="15"/>
        <end position="27"/>
    </location>
</feature>
<dbReference type="Pfam" id="PF00098">
    <property type="entry name" value="zf-CCHC"/>
    <property type="match status" value="1"/>
</dbReference>
<evidence type="ECO:0000256" key="3">
    <source>
        <dbReference type="ARBA" id="ARBA00022771"/>
    </source>
</evidence>
<proteinExistence type="predicted"/>
<dbReference type="AlphaFoldDB" id="A0A2I0VX97"/>
<feature type="region of interest" description="Disordered" evidence="6">
    <location>
        <begin position="1"/>
        <end position="27"/>
    </location>
</feature>
<evidence type="ECO:0000256" key="4">
    <source>
        <dbReference type="ARBA" id="ARBA00022833"/>
    </source>
</evidence>
<evidence type="ECO:0000313" key="9">
    <source>
        <dbReference type="Proteomes" id="UP000233837"/>
    </source>
</evidence>
<evidence type="ECO:0000256" key="5">
    <source>
        <dbReference type="PROSITE-ProRule" id="PRU00047"/>
    </source>
</evidence>
<accession>A0A2I0VX97</accession>
<dbReference type="SUPFAM" id="SSF57756">
    <property type="entry name" value="Retrovirus zinc finger-like domains"/>
    <property type="match status" value="1"/>
</dbReference>
<evidence type="ECO:0000313" key="8">
    <source>
        <dbReference type="EMBL" id="PKU68025.1"/>
    </source>
</evidence>
<sequence>MSEDRSRSPAPARRLRSERNTSRDVPYRRDRIGYRQVLCKNCKRPGHYARDCPNISVCNNCALPGIKF</sequence>
<dbReference type="STRING" id="906689.A0A2I0VX97"/>
<dbReference type="PROSITE" id="PS50158">
    <property type="entry name" value="ZF_CCHC"/>
    <property type="match status" value="1"/>
</dbReference>
<dbReference type="Gene3D" id="4.10.60.10">
    <property type="entry name" value="Zinc finger, CCHC-type"/>
    <property type="match status" value="1"/>
</dbReference>
<keyword evidence="9" id="KW-1185">Reference proteome</keyword>
<keyword evidence="3 5" id="KW-0863">Zinc-finger</keyword>
<reference evidence="8 9" key="1">
    <citation type="journal article" date="2016" name="Sci. Rep.">
        <title>The Dendrobium catenatum Lindl. genome sequence provides insights into polysaccharide synthase, floral development and adaptive evolution.</title>
        <authorList>
            <person name="Zhang G.Q."/>
            <person name="Xu Q."/>
            <person name="Bian C."/>
            <person name="Tsai W.C."/>
            <person name="Yeh C.M."/>
            <person name="Liu K.W."/>
            <person name="Yoshida K."/>
            <person name="Zhang L.S."/>
            <person name="Chang S.B."/>
            <person name="Chen F."/>
            <person name="Shi Y."/>
            <person name="Su Y.Y."/>
            <person name="Zhang Y.Q."/>
            <person name="Chen L.J."/>
            <person name="Yin Y."/>
            <person name="Lin M."/>
            <person name="Huang H."/>
            <person name="Deng H."/>
            <person name="Wang Z.W."/>
            <person name="Zhu S.L."/>
            <person name="Zhao X."/>
            <person name="Deng C."/>
            <person name="Niu S.C."/>
            <person name="Huang J."/>
            <person name="Wang M."/>
            <person name="Liu G.H."/>
            <person name="Yang H.J."/>
            <person name="Xiao X.J."/>
            <person name="Hsiao Y.Y."/>
            <person name="Wu W.L."/>
            <person name="Chen Y.Y."/>
            <person name="Mitsuda N."/>
            <person name="Ohme-Takagi M."/>
            <person name="Luo Y.B."/>
            <person name="Van de Peer Y."/>
            <person name="Liu Z.J."/>
        </authorList>
    </citation>
    <scope>NUCLEOTIDE SEQUENCE [LARGE SCALE GENOMIC DNA]</scope>
    <source>
        <tissue evidence="8">The whole plant</tissue>
    </source>
</reference>
<evidence type="ECO:0000259" key="7">
    <source>
        <dbReference type="PROSITE" id="PS50158"/>
    </source>
</evidence>
<keyword evidence="1" id="KW-0479">Metal-binding</keyword>
<evidence type="ECO:0000256" key="6">
    <source>
        <dbReference type="SAM" id="MobiDB-lite"/>
    </source>
</evidence>
<evidence type="ECO:0000256" key="1">
    <source>
        <dbReference type="ARBA" id="ARBA00022723"/>
    </source>
</evidence>
<dbReference type="SMART" id="SM00343">
    <property type="entry name" value="ZnF_C2HC"/>
    <property type="match status" value="1"/>
</dbReference>
<keyword evidence="2" id="KW-0677">Repeat</keyword>
<dbReference type="InterPro" id="IPR036875">
    <property type="entry name" value="Znf_CCHC_sf"/>
</dbReference>
<dbReference type="GO" id="GO:0003676">
    <property type="term" value="F:nucleic acid binding"/>
    <property type="evidence" value="ECO:0007669"/>
    <property type="project" value="InterPro"/>
</dbReference>
<feature type="domain" description="CCHC-type" evidence="7">
    <location>
        <begin position="39"/>
        <end position="54"/>
    </location>
</feature>
<dbReference type="PANTHER" id="PTHR47103">
    <property type="entry name" value="DNA-BINDING PROTEIN"/>
    <property type="match status" value="1"/>
</dbReference>
<name>A0A2I0VX97_9ASPA</name>
<protein>
    <recommendedName>
        <fullName evidence="7">CCHC-type domain-containing protein</fullName>
    </recommendedName>
</protein>
<evidence type="ECO:0000256" key="2">
    <source>
        <dbReference type="ARBA" id="ARBA00022737"/>
    </source>
</evidence>
<dbReference type="InterPro" id="IPR001878">
    <property type="entry name" value="Znf_CCHC"/>
</dbReference>
<organism evidence="8 9">
    <name type="scientific">Dendrobium catenatum</name>
    <dbReference type="NCBI Taxonomy" id="906689"/>
    <lineage>
        <taxon>Eukaryota</taxon>
        <taxon>Viridiplantae</taxon>
        <taxon>Streptophyta</taxon>
        <taxon>Embryophyta</taxon>
        <taxon>Tracheophyta</taxon>
        <taxon>Spermatophyta</taxon>
        <taxon>Magnoliopsida</taxon>
        <taxon>Liliopsida</taxon>
        <taxon>Asparagales</taxon>
        <taxon>Orchidaceae</taxon>
        <taxon>Epidendroideae</taxon>
        <taxon>Malaxideae</taxon>
        <taxon>Dendrobiinae</taxon>
        <taxon>Dendrobium</taxon>
    </lineage>
</organism>
<gene>
    <name evidence="8" type="ORF">MA16_Dca025537</name>
</gene>
<reference evidence="8 9" key="2">
    <citation type="journal article" date="2017" name="Nature">
        <title>The Apostasia genome and the evolution of orchids.</title>
        <authorList>
            <person name="Zhang G.Q."/>
            <person name="Liu K.W."/>
            <person name="Li Z."/>
            <person name="Lohaus R."/>
            <person name="Hsiao Y.Y."/>
            <person name="Niu S.C."/>
            <person name="Wang J.Y."/>
            <person name="Lin Y.C."/>
            <person name="Xu Q."/>
            <person name="Chen L.J."/>
            <person name="Yoshida K."/>
            <person name="Fujiwara S."/>
            <person name="Wang Z.W."/>
            <person name="Zhang Y.Q."/>
            <person name="Mitsuda N."/>
            <person name="Wang M."/>
            <person name="Liu G.H."/>
            <person name="Pecoraro L."/>
            <person name="Huang H.X."/>
            <person name="Xiao X.J."/>
            <person name="Lin M."/>
            <person name="Wu X.Y."/>
            <person name="Wu W.L."/>
            <person name="Chen Y.Y."/>
            <person name="Chang S.B."/>
            <person name="Sakamoto S."/>
            <person name="Ohme-Takagi M."/>
            <person name="Yagi M."/>
            <person name="Zeng S.J."/>
            <person name="Shen C.Y."/>
            <person name="Yeh C.M."/>
            <person name="Luo Y.B."/>
            <person name="Tsai W.C."/>
            <person name="Van de Peer Y."/>
            <person name="Liu Z.J."/>
        </authorList>
    </citation>
    <scope>NUCLEOTIDE SEQUENCE [LARGE SCALE GENOMIC DNA]</scope>
    <source>
        <tissue evidence="8">The whole plant</tissue>
    </source>
</reference>
<keyword evidence="4" id="KW-0862">Zinc</keyword>